<evidence type="ECO:0000313" key="9">
    <source>
        <dbReference type="Proteomes" id="UP001219568"/>
    </source>
</evidence>
<evidence type="ECO:0000313" key="8">
    <source>
        <dbReference type="EMBL" id="KAJ6039207.1"/>
    </source>
</evidence>
<dbReference type="InterPro" id="IPR052035">
    <property type="entry name" value="ZnF_BED_domain_contain"/>
</dbReference>
<dbReference type="GO" id="GO:0046983">
    <property type="term" value="F:protein dimerization activity"/>
    <property type="evidence" value="ECO:0007669"/>
    <property type="project" value="InterPro"/>
</dbReference>
<dbReference type="InterPro" id="IPR012337">
    <property type="entry name" value="RNaseH-like_sf"/>
</dbReference>
<dbReference type="GO" id="GO:0005634">
    <property type="term" value="C:nucleus"/>
    <property type="evidence" value="ECO:0007669"/>
    <property type="project" value="UniProtKB-SubCell"/>
</dbReference>
<accession>A0AAD6IAT6</accession>
<proteinExistence type="predicted"/>
<dbReference type="Proteomes" id="UP001219568">
    <property type="component" value="Unassembled WGS sequence"/>
</dbReference>
<evidence type="ECO:0000256" key="4">
    <source>
        <dbReference type="ARBA" id="ARBA00022833"/>
    </source>
</evidence>
<dbReference type="PANTHER" id="PTHR46481:SF10">
    <property type="entry name" value="ZINC FINGER BED DOMAIN-CONTAINING PROTEIN 39"/>
    <property type="match status" value="1"/>
</dbReference>
<evidence type="ECO:0000256" key="1">
    <source>
        <dbReference type="ARBA" id="ARBA00004123"/>
    </source>
</evidence>
<evidence type="ECO:0000256" key="2">
    <source>
        <dbReference type="ARBA" id="ARBA00022723"/>
    </source>
</evidence>
<comment type="subcellular location">
    <subcellularLocation>
        <location evidence="1">Nucleus</location>
    </subcellularLocation>
</comment>
<evidence type="ECO:0000259" key="7">
    <source>
        <dbReference type="Pfam" id="PF05699"/>
    </source>
</evidence>
<keyword evidence="5" id="KW-0539">Nucleus</keyword>
<keyword evidence="3" id="KW-0863">Zinc-finger</keyword>
<evidence type="ECO:0000256" key="3">
    <source>
        <dbReference type="ARBA" id="ARBA00022771"/>
    </source>
</evidence>
<organism evidence="8 9">
    <name type="scientific">Penicillium canescens</name>
    <dbReference type="NCBI Taxonomy" id="5083"/>
    <lineage>
        <taxon>Eukaryota</taxon>
        <taxon>Fungi</taxon>
        <taxon>Dikarya</taxon>
        <taxon>Ascomycota</taxon>
        <taxon>Pezizomycotina</taxon>
        <taxon>Eurotiomycetes</taxon>
        <taxon>Eurotiomycetidae</taxon>
        <taxon>Eurotiales</taxon>
        <taxon>Aspergillaceae</taxon>
        <taxon>Penicillium</taxon>
    </lineage>
</organism>
<dbReference type="Pfam" id="PF05699">
    <property type="entry name" value="Dimer_Tnp_hAT"/>
    <property type="match status" value="1"/>
</dbReference>
<reference evidence="8" key="2">
    <citation type="submission" date="2023-01" db="EMBL/GenBank/DDBJ databases">
        <authorList>
            <person name="Petersen C."/>
        </authorList>
    </citation>
    <scope>NUCLEOTIDE SEQUENCE</scope>
    <source>
        <strain evidence="8">IBT 15450</strain>
    </source>
</reference>
<sequence length="841" mass="96249">MSQLSDVYPSSSFDTQDGLPLDALQYLIPDDSLSHRQSKSQLPSESQFDSALDLPDNRVQIRTASQAPDTLPRIRPDCINEFIICIPAMSAEFVKWWLHTDYALVAVVQNAGKGFNKLQMPKMESQALYAITAVQFSRIQLRTILERRRCRNISMDQGADSDYRRRVLVVSINYSVTRPREDQRLPSPNEHGSRRFLILSLHRNYPSDSSSIKNSMIFLSYARLAPTPPSVPSRKVIRERLRSFVIEYQQETLQRLPSSAKLSLALDCWTSPFQDAFMAITGYFIDQEWEYREVLLGFEPLSGTHSGVNLGEVVLQILQKHQITDRVLAVTTDNASNNKTLIAAVNDSIRELQLKTDSTIIQVPCLAHIIQLSLIDLLGKIKASPKNDTAESVWSDERVRLLRARQQKHKIADTLNKVRGLAVYINGSPQRKEAFLNLQSNGQKLVPIQDVRTRWNSTFLMLRRAKGLHITFDEYCSYHDQPHFALSAEGWRQIDYLLYILQPFFTFTTLVCQTKDSSIHLVFSIYNRLFDHLERSIRQLRRKKVAWKQLMLSSLEAAKDKLSKYYGMTDNVEGDLYAIGTILDPSNKMEFFSTSDWAPDNSGKDYKKEYRESLQSLFERYSLRIPSDMTQSDSRLSTNKSALERACRRDLSKPSTGPQYDELTRYLQSDTIDESARIFWRNHEKEFPILASITRDVMSIPATGAGVERLFNSARDVCHYRRGSLNPETVRDIMLYLCTTRFDIKEEQRLILQEYLSEQEIAATSEELNIEIHCSEAISDTEEDVEMYLDIPAALPLSEVAAGKRPAVTFDDEEDANADKFADPEENSPSPLPDTQHRVSV</sequence>
<keyword evidence="2" id="KW-0479">Metal-binding</keyword>
<protein>
    <recommendedName>
        <fullName evidence="7">HAT C-terminal dimerisation domain-containing protein</fullName>
    </recommendedName>
</protein>
<dbReference type="AlphaFoldDB" id="A0AAD6IAT6"/>
<name>A0AAD6IAT6_PENCN</name>
<feature type="region of interest" description="Disordered" evidence="6">
    <location>
        <begin position="806"/>
        <end position="841"/>
    </location>
</feature>
<evidence type="ECO:0000256" key="6">
    <source>
        <dbReference type="SAM" id="MobiDB-lite"/>
    </source>
</evidence>
<keyword evidence="4" id="KW-0862">Zinc</keyword>
<comment type="caution">
    <text evidence="8">The sequence shown here is derived from an EMBL/GenBank/DDBJ whole genome shotgun (WGS) entry which is preliminary data.</text>
</comment>
<dbReference type="SUPFAM" id="SSF53098">
    <property type="entry name" value="Ribonuclease H-like"/>
    <property type="match status" value="1"/>
</dbReference>
<dbReference type="PANTHER" id="PTHR46481">
    <property type="entry name" value="ZINC FINGER BED DOMAIN-CONTAINING PROTEIN 4"/>
    <property type="match status" value="1"/>
</dbReference>
<keyword evidence="9" id="KW-1185">Reference proteome</keyword>
<dbReference type="EMBL" id="JAQJZL010000006">
    <property type="protein sequence ID" value="KAJ6039207.1"/>
    <property type="molecule type" value="Genomic_DNA"/>
</dbReference>
<reference evidence="8" key="1">
    <citation type="journal article" date="2023" name="IMA Fungus">
        <title>Comparative genomic study of the Penicillium genus elucidates a diverse pangenome and 15 lateral gene transfer events.</title>
        <authorList>
            <person name="Petersen C."/>
            <person name="Sorensen T."/>
            <person name="Nielsen M.R."/>
            <person name="Sondergaard T.E."/>
            <person name="Sorensen J.L."/>
            <person name="Fitzpatrick D.A."/>
            <person name="Frisvad J.C."/>
            <person name="Nielsen K.L."/>
        </authorList>
    </citation>
    <scope>NUCLEOTIDE SEQUENCE</scope>
    <source>
        <strain evidence="8">IBT 15450</strain>
    </source>
</reference>
<dbReference type="InterPro" id="IPR008906">
    <property type="entry name" value="HATC_C_dom"/>
</dbReference>
<evidence type="ECO:0000256" key="5">
    <source>
        <dbReference type="ARBA" id="ARBA00023242"/>
    </source>
</evidence>
<dbReference type="GO" id="GO:0008270">
    <property type="term" value="F:zinc ion binding"/>
    <property type="evidence" value="ECO:0007669"/>
    <property type="project" value="UniProtKB-KW"/>
</dbReference>
<gene>
    <name evidence="8" type="ORF">N7460_007239</name>
</gene>
<feature type="domain" description="HAT C-terminal dimerisation" evidence="7">
    <location>
        <begin position="662"/>
        <end position="734"/>
    </location>
</feature>